<feature type="region of interest" description="Disordered" evidence="14">
    <location>
        <begin position="157"/>
        <end position="178"/>
    </location>
</feature>
<keyword evidence="10 13" id="KW-0413">Isomerase</keyword>
<keyword evidence="11 13" id="KW-0539">Nucleus</keyword>
<keyword evidence="4 13" id="KW-0347">Helicase</keyword>
<proteinExistence type="inferred from homology"/>
<keyword evidence="17" id="KW-1185">Reference proteome</keyword>
<dbReference type="InterPro" id="IPR027417">
    <property type="entry name" value="P-loop_NTPase"/>
</dbReference>
<dbReference type="InterPro" id="IPR049163">
    <property type="entry name" value="Pif1-like_2B_dom"/>
</dbReference>
<dbReference type="Pfam" id="PF05970">
    <property type="entry name" value="PIF1"/>
    <property type="match status" value="1"/>
</dbReference>
<evidence type="ECO:0000256" key="8">
    <source>
        <dbReference type="ARBA" id="ARBA00023172"/>
    </source>
</evidence>
<keyword evidence="1 13" id="KW-0547">Nucleotide-binding</keyword>
<keyword evidence="8 13" id="KW-0233">DNA recombination</keyword>
<dbReference type="HAMAP" id="MF_03176">
    <property type="entry name" value="PIF1"/>
    <property type="match status" value="1"/>
</dbReference>
<reference evidence="16" key="1">
    <citation type="submission" date="2019-08" db="EMBL/GenBank/DDBJ databases">
        <title>The improved chromosome-level genome for the pearl oyster Pinctada fucata martensii using PacBio sequencing and Hi-C.</title>
        <authorList>
            <person name="Zheng Z."/>
        </authorList>
    </citation>
    <scope>NUCLEOTIDE SEQUENCE</scope>
    <source>
        <strain evidence="16">ZZ-2019</strain>
        <tissue evidence="16">Adductor muscle</tissue>
    </source>
</reference>
<keyword evidence="6 13" id="KW-0238">DNA-binding</keyword>
<keyword evidence="9 13" id="KW-0234">DNA repair</keyword>
<gene>
    <name evidence="13" type="primary">PIF1</name>
    <name evidence="16" type="ORF">FSP39_006709</name>
</gene>
<dbReference type="GO" id="GO:0000723">
    <property type="term" value="P:telomere maintenance"/>
    <property type="evidence" value="ECO:0007669"/>
    <property type="project" value="InterPro"/>
</dbReference>
<dbReference type="EMBL" id="VSWD01000010">
    <property type="protein sequence ID" value="KAK3089810.1"/>
    <property type="molecule type" value="Genomic_DNA"/>
</dbReference>
<dbReference type="Pfam" id="PF21530">
    <property type="entry name" value="Pif1_2B_dom"/>
    <property type="match status" value="1"/>
</dbReference>
<evidence type="ECO:0000256" key="1">
    <source>
        <dbReference type="ARBA" id="ARBA00022741"/>
    </source>
</evidence>
<dbReference type="InterPro" id="IPR057437">
    <property type="entry name" value="PIF1/LRR1_PH"/>
</dbReference>
<comment type="subcellular location">
    <subcellularLocation>
        <location evidence="13">Nucleus</location>
    </subcellularLocation>
    <subcellularLocation>
        <location evidence="13">Mitochondrion</location>
    </subcellularLocation>
</comment>
<comment type="caution">
    <text evidence="16">The sequence shown here is derived from an EMBL/GenBank/DDBJ whole genome shotgun (WGS) entry which is preliminary data.</text>
</comment>
<dbReference type="FunFam" id="3.40.50.300:FF:003367">
    <property type="entry name" value="ATP-dependent DNA helicase PIF1"/>
    <property type="match status" value="1"/>
</dbReference>
<dbReference type="InterPro" id="IPR003593">
    <property type="entry name" value="AAA+_ATPase"/>
</dbReference>
<evidence type="ECO:0000256" key="3">
    <source>
        <dbReference type="ARBA" id="ARBA00022801"/>
    </source>
</evidence>
<dbReference type="SMART" id="SM00382">
    <property type="entry name" value="AAA"/>
    <property type="match status" value="1"/>
</dbReference>
<dbReference type="InterPro" id="IPR051055">
    <property type="entry name" value="PIF1_helicase"/>
</dbReference>
<evidence type="ECO:0000256" key="6">
    <source>
        <dbReference type="ARBA" id="ARBA00023125"/>
    </source>
</evidence>
<feature type="DNA-binding region" evidence="13">
    <location>
        <begin position="572"/>
        <end position="591"/>
    </location>
</feature>
<comment type="cofactor">
    <cofactor evidence="13">
        <name>Mg(2+)</name>
        <dbReference type="ChEBI" id="CHEBI:18420"/>
    </cofactor>
</comment>
<dbReference type="Proteomes" id="UP001186944">
    <property type="component" value="Unassembled WGS sequence"/>
</dbReference>
<dbReference type="AlphaFoldDB" id="A0AA88XQ90"/>
<evidence type="ECO:0000313" key="17">
    <source>
        <dbReference type="Proteomes" id="UP001186944"/>
    </source>
</evidence>
<dbReference type="GO" id="GO:0006281">
    <property type="term" value="P:DNA repair"/>
    <property type="evidence" value="ECO:0007669"/>
    <property type="project" value="UniProtKB-UniRule"/>
</dbReference>
<dbReference type="GO" id="GO:0043139">
    <property type="term" value="F:5'-3' DNA helicase activity"/>
    <property type="evidence" value="ECO:0007669"/>
    <property type="project" value="UniProtKB-UniRule"/>
</dbReference>
<comment type="subunit">
    <text evidence="12">Monomer. Interacts with telomerase.</text>
</comment>
<dbReference type="GO" id="GO:0005634">
    <property type="term" value="C:nucleus"/>
    <property type="evidence" value="ECO:0007669"/>
    <property type="project" value="UniProtKB-SubCell"/>
</dbReference>
<keyword evidence="7 13" id="KW-0496">Mitochondrion</keyword>
<keyword evidence="5 13" id="KW-0067">ATP-binding</keyword>
<dbReference type="PANTHER" id="PTHR47642:SF7">
    <property type="entry name" value="ATP-DEPENDENT DNA HELICASE PIF1"/>
    <property type="match status" value="1"/>
</dbReference>
<dbReference type="Gene3D" id="3.40.50.300">
    <property type="entry name" value="P-loop containing nucleotide triphosphate hydrolases"/>
    <property type="match status" value="2"/>
</dbReference>
<dbReference type="GO" id="GO:0005739">
    <property type="term" value="C:mitochondrion"/>
    <property type="evidence" value="ECO:0007669"/>
    <property type="project" value="UniProtKB-SubCell"/>
</dbReference>
<evidence type="ECO:0000256" key="13">
    <source>
        <dbReference type="HAMAP-Rule" id="MF_03176"/>
    </source>
</evidence>
<dbReference type="GO" id="GO:0005524">
    <property type="term" value="F:ATP binding"/>
    <property type="evidence" value="ECO:0007669"/>
    <property type="project" value="UniProtKB-UniRule"/>
</dbReference>
<dbReference type="CDD" id="cd18037">
    <property type="entry name" value="DEXSc_Pif1_like"/>
    <property type="match status" value="1"/>
</dbReference>
<feature type="binding site" evidence="13">
    <location>
        <begin position="223"/>
        <end position="230"/>
    </location>
    <ligand>
        <name>ATP</name>
        <dbReference type="ChEBI" id="CHEBI:30616"/>
    </ligand>
</feature>
<accession>A0AA88XQ90</accession>
<dbReference type="SUPFAM" id="SSF52540">
    <property type="entry name" value="P-loop containing nucleoside triphosphate hydrolases"/>
    <property type="match status" value="2"/>
</dbReference>
<dbReference type="GO" id="GO:0016787">
    <property type="term" value="F:hydrolase activity"/>
    <property type="evidence" value="ECO:0007669"/>
    <property type="project" value="UniProtKB-KW"/>
</dbReference>
<dbReference type="GO" id="GO:0006310">
    <property type="term" value="P:DNA recombination"/>
    <property type="evidence" value="ECO:0007669"/>
    <property type="project" value="UniProtKB-UniRule"/>
</dbReference>
<evidence type="ECO:0000259" key="15">
    <source>
        <dbReference type="SMART" id="SM00382"/>
    </source>
</evidence>
<dbReference type="PANTHER" id="PTHR47642">
    <property type="entry name" value="ATP-DEPENDENT DNA HELICASE"/>
    <property type="match status" value="1"/>
</dbReference>
<dbReference type="CDD" id="cd18809">
    <property type="entry name" value="SF1_C_RecD"/>
    <property type="match status" value="1"/>
</dbReference>
<name>A0AA88XQ90_PINIB</name>
<dbReference type="EC" id="5.6.2.3" evidence="13"/>
<comment type="function">
    <text evidence="13">DNA-dependent ATPase and 5'-3' DNA helicase required for the maintenance of both mitochondrial and nuclear genome stability.</text>
</comment>
<evidence type="ECO:0000256" key="9">
    <source>
        <dbReference type="ARBA" id="ARBA00023204"/>
    </source>
</evidence>
<evidence type="ECO:0000256" key="10">
    <source>
        <dbReference type="ARBA" id="ARBA00023235"/>
    </source>
</evidence>
<keyword evidence="3 13" id="KW-0378">Hydrolase</keyword>
<evidence type="ECO:0000256" key="11">
    <source>
        <dbReference type="ARBA" id="ARBA00023242"/>
    </source>
</evidence>
<dbReference type="GO" id="GO:0003677">
    <property type="term" value="F:DNA binding"/>
    <property type="evidence" value="ECO:0007669"/>
    <property type="project" value="UniProtKB-KW"/>
</dbReference>
<evidence type="ECO:0000256" key="12">
    <source>
        <dbReference type="ARBA" id="ARBA00065873"/>
    </source>
</evidence>
<protein>
    <recommendedName>
        <fullName evidence="13">ATP-dependent DNA helicase PIF1</fullName>
        <ecNumber evidence="13">5.6.2.3</ecNumber>
    </recommendedName>
    <alternativeName>
        <fullName evidence="13">DNA 5'-3' helicase PIF1</fullName>
    </alternativeName>
    <alternativeName>
        <fullName evidence="13">DNA repair and recombination helicase PIF1</fullName>
    </alternativeName>
</protein>
<evidence type="ECO:0000256" key="5">
    <source>
        <dbReference type="ARBA" id="ARBA00022840"/>
    </source>
</evidence>
<sequence>MAEINSLVCTVAMEELSISGTVLKRSVHRNLTLTIGRNEFRDVVLKVDFSKKDMKFELRDLTIFKKFAKEGKATIRIPDKKLNLMISNCPPDKLIIFLKTLDTKLQCLKLKGFVPERKKLLSGCPRTFDEISPLTIKDLQTVHEARAKTLEKNTDMFTPKGKRKRMESDGKENEPPKGVKLAKMLSSGSSGSEKIIANPIQLSKEQSAVLSAVTSGKSIFFTGSAGTGKSFLLKRIIGALPPQHTYATASTGVAACHIGGTTLHAFAGIGSGSASLEQCVQLASRTQVAQQWRKCRHLIIDEISMVDGEFFDKLETVARVVRKSDQPFGGIQLIICGDFLQLPPVTKGKEKRKFCFQSKAWLKCIQINMELTEVRRQNDRRFIDILQSIRKGRCPEEIQDVLKETVRNNIQKNGILATRLCTHKEDVDKINEYHLGKLTGISKTFVSTDSDTCYKQQLDLLSPVPHTLELKVGSQVMLAKNLDVQRSLVNGARGVVIGYEKGNEGHPQVRFVSGQVETIKPTRWIFKIGGGAIISRKQMPLKLAWAISIHKSQGMTLDCVEMSLSKVFEAGQTYVALSRAKSLEGLRILDFDRTCVRANSDVLRFYHRLELTRKMLQTNVEDFF</sequence>
<feature type="domain" description="AAA+ ATPase" evidence="15">
    <location>
        <begin position="215"/>
        <end position="416"/>
    </location>
</feature>
<dbReference type="FunFam" id="3.40.50.300:FF:000805">
    <property type="entry name" value="ATP-dependent DNA helicase PIF1"/>
    <property type="match status" value="1"/>
</dbReference>
<comment type="similarity">
    <text evidence="13">Belongs to the helicase family. PIF1 subfamily.</text>
</comment>
<dbReference type="InterPro" id="IPR048293">
    <property type="entry name" value="PIF1_RRM3_pfh1"/>
</dbReference>
<evidence type="ECO:0000256" key="7">
    <source>
        <dbReference type="ARBA" id="ARBA00023128"/>
    </source>
</evidence>
<evidence type="ECO:0000256" key="14">
    <source>
        <dbReference type="SAM" id="MobiDB-lite"/>
    </source>
</evidence>
<dbReference type="InterPro" id="IPR010285">
    <property type="entry name" value="DNA_helicase_pif1-like_DEAD"/>
</dbReference>
<evidence type="ECO:0000256" key="4">
    <source>
        <dbReference type="ARBA" id="ARBA00022806"/>
    </source>
</evidence>
<organism evidence="16 17">
    <name type="scientific">Pinctada imbricata</name>
    <name type="common">Atlantic pearl-oyster</name>
    <name type="synonym">Pinctada martensii</name>
    <dbReference type="NCBI Taxonomy" id="66713"/>
    <lineage>
        <taxon>Eukaryota</taxon>
        <taxon>Metazoa</taxon>
        <taxon>Spiralia</taxon>
        <taxon>Lophotrochozoa</taxon>
        <taxon>Mollusca</taxon>
        <taxon>Bivalvia</taxon>
        <taxon>Autobranchia</taxon>
        <taxon>Pteriomorphia</taxon>
        <taxon>Pterioida</taxon>
        <taxon>Pterioidea</taxon>
        <taxon>Pteriidae</taxon>
        <taxon>Pinctada</taxon>
    </lineage>
</organism>
<evidence type="ECO:0000256" key="2">
    <source>
        <dbReference type="ARBA" id="ARBA00022763"/>
    </source>
</evidence>
<keyword evidence="2 13" id="KW-0227">DNA damage</keyword>
<comment type="catalytic activity">
    <reaction evidence="13">
        <text>ATP + H2O = ADP + phosphate + H(+)</text>
        <dbReference type="Rhea" id="RHEA:13065"/>
        <dbReference type="ChEBI" id="CHEBI:15377"/>
        <dbReference type="ChEBI" id="CHEBI:15378"/>
        <dbReference type="ChEBI" id="CHEBI:30616"/>
        <dbReference type="ChEBI" id="CHEBI:43474"/>
        <dbReference type="ChEBI" id="CHEBI:456216"/>
        <dbReference type="EC" id="5.6.2.3"/>
    </reaction>
</comment>
<dbReference type="Pfam" id="PF25344">
    <property type="entry name" value="PH_LRR1"/>
    <property type="match status" value="1"/>
</dbReference>
<evidence type="ECO:0000313" key="16">
    <source>
        <dbReference type="EMBL" id="KAK3089810.1"/>
    </source>
</evidence>
<feature type="compositionally biased region" description="Basic and acidic residues" evidence="14">
    <location>
        <begin position="166"/>
        <end position="177"/>
    </location>
</feature>